<name>A0A7M2SA96_9ACTN</name>
<proteinExistence type="predicted"/>
<sequence>MPDSLLDDLLHMLGRADSRARHIHAYVTHGDHHVLTHQIHFEGDPLVDTVSEGAIARDLIHRAELHDDPAARLALPGQGTAQARPGPRRMRSGSVVTRRSPWVSARVAVGRGTGGG</sequence>
<dbReference type="Gene3D" id="2.60.130.10">
    <property type="entry name" value="Aromatic compound dioxygenase"/>
    <property type="match status" value="1"/>
</dbReference>
<dbReference type="SUPFAM" id="SSF49482">
    <property type="entry name" value="Aromatic compound dioxygenase"/>
    <property type="match status" value="1"/>
</dbReference>
<organism evidence="2 3">
    <name type="scientific">Streptomyces ferrugineus</name>
    <dbReference type="NCBI Taxonomy" id="1413221"/>
    <lineage>
        <taxon>Bacteria</taxon>
        <taxon>Bacillati</taxon>
        <taxon>Actinomycetota</taxon>
        <taxon>Actinomycetes</taxon>
        <taxon>Kitasatosporales</taxon>
        <taxon>Streptomycetaceae</taxon>
        <taxon>Streptomyces</taxon>
    </lineage>
</organism>
<evidence type="ECO:0000256" key="1">
    <source>
        <dbReference type="SAM" id="MobiDB-lite"/>
    </source>
</evidence>
<dbReference type="InterPro" id="IPR015889">
    <property type="entry name" value="Intradiol_dOase_core"/>
</dbReference>
<evidence type="ECO:0000313" key="2">
    <source>
        <dbReference type="EMBL" id="QOV33216.1"/>
    </source>
</evidence>
<dbReference type="Proteomes" id="UP000594205">
    <property type="component" value="Chromosome"/>
</dbReference>
<keyword evidence="3" id="KW-1185">Reference proteome</keyword>
<dbReference type="GO" id="GO:0008199">
    <property type="term" value="F:ferric iron binding"/>
    <property type="evidence" value="ECO:0007669"/>
    <property type="project" value="InterPro"/>
</dbReference>
<gene>
    <name evidence="2" type="ORF">IM697_23510</name>
</gene>
<evidence type="ECO:0000313" key="3">
    <source>
        <dbReference type="Proteomes" id="UP000594205"/>
    </source>
</evidence>
<dbReference type="GO" id="GO:0016702">
    <property type="term" value="F:oxidoreductase activity, acting on single donors with incorporation of molecular oxygen, incorporation of two atoms of oxygen"/>
    <property type="evidence" value="ECO:0007669"/>
    <property type="project" value="InterPro"/>
</dbReference>
<accession>A0A7M2SA96</accession>
<reference evidence="2 3" key="1">
    <citation type="submission" date="2020-10" db="EMBL/GenBank/DDBJ databases">
        <title>Streptomyces ferrugineus complate genome analysis.</title>
        <authorList>
            <person name="Anwar N."/>
        </authorList>
    </citation>
    <scope>NUCLEOTIDE SEQUENCE [LARGE SCALE GENOMIC DNA]</scope>
    <source>
        <strain evidence="2 3">CCTCC AA2014009</strain>
    </source>
</reference>
<feature type="region of interest" description="Disordered" evidence="1">
    <location>
        <begin position="71"/>
        <end position="99"/>
    </location>
</feature>
<dbReference type="AlphaFoldDB" id="A0A7M2SA96"/>
<protein>
    <submittedName>
        <fullName evidence="2">Uncharacterized protein</fullName>
    </submittedName>
</protein>
<dbReference type="KEGG" id="sfeu:IM697_23510"/>
<dbReference type="EMBL" id="CP063373">
    <property type="protein sequence ID" value="QOV33216.1"/>
    <property type="molecule type" value="Genomic_DNA"/>
</dbReference>
<dbReference type="RefSeq" id="WP_194037966.1">
    <property type="nucleotide sequence ID" value="NZ_CP063373.1"/>
</dbReference>